<evidence type="ECO:0000256" key="1">
    <source>
        <dbReference type="ARBA" id="ARBA00023239"/>
    </source>
</evidence>
<proteinExistence type="inferred from homology"/>
<dbReference type="EMBL" id="JBHSLC010000122">
    <property type="protein sequence ID" value="MFC5360170.1"/>
    <property type="molecule type" value="Genomic_DNA"/>
</dbReference>
<dbReference type="Proteomes" id="UP001596166">
    <property type="component" value="Unassembled WGS sequence"/>
</dbReference>
<accession>A0ABW0GHW9</accession>
<dbReference type="PANTHER" id="PTHR12128">
    <property type="entry name" value="DIHYDRODIPICOLINATE SYNTHASE"/>
    <property type="match status" value="1"/>
</dbReference>
<dbReference type="CDD" id="cd00408">
    <property type="entry name" value="DHDPS-like"/>
    <property type="match status" value="1"/>
</dbReference>
<dbReference type="Pfam" id="PF00701">
    <property type="entry name" value="DHDPS"/>
    <property type="match status" value="1"/>
</dbReference>
<gene>
    <name evidence="4" type="ORF">ACFPMG_34780</name>
</gene>
<comment type="similarity">
    <text evidence="3">Belongs to the DapA family.</text>
</comment>
<dbReference type="SUPFAM" id="SSF51569">
    <property type="entry name" value="Aldolase"/>
    <property type="match status" value="1"/>
</dbReference>
<organism evidence="4 5">
    <name type="scientific">Azospirillum himalayense</name>
    <dbReference type="NCBI Taxonomy" id="654847"/>
    <lineage>
        <taxon>Bacteria</taxon>
        <taxon>Pseudomonadati</taxon>
        <taxon>Pseudomonadota</taxon>
        <taxon>Alphaproteobacteria</taxon>
        <taxon>Rhodospirillales</taxon>
        <taxon>Azospirillaceae</taxon>
        <taxon>Azospirillum</taxon>
    </lineage>
</organism>
<keyword evidence="1 3" id="KW-0456">Lyase</keyword>
<dbReference type="SMART" id="SM01130">
    <property type="entry name" value="DHDPS"/>
    <property type="match status" value="1"/>
</dbReference>
<keyword evidence="2" id="KW-0704">Schiff base</keyword>
<protein>
    <submittedName>
        <fullName evidence="4">Dihydrodipicolinate synthase family protein</fullName>
    </submittedName>
</protein>
<dbReference type="PRINTS" id="PR00146">
    <property type="entry name" value="DHPICSNTHASE"/>
</dbReference>
<dbReference type="PIRSF" id="PIRSF001365">
    <property type="entry name" value="DHDPS"/>
    <property type="match status" value="1"/>
</dbReference>
<name>A0ABW0GHW9_9PROT</name>
<dbReference type="PROSITE" id="PS00666">
    <property type="entry name" value="DHDPS_2"/>
    <property type="match status" value="1"/>
</dbReference>
<evidence type="ECO:0000313" key="4">
    <source>
        <dbReference type="EMBL" id="MFC5360170.1"/>
    </source>
</evidence>
<dbReference type="InterPro" id="IPR013785">
    <property type="entry name" value="Aldolase_TIM"/>
</dbReference>
<comment type="caution">
    <text evidence="4">The sequence shown here is derived from an EMBL/GenBank/DDBJ whole genome shotgun (WGS) entry which is preliminary data.</text>
</comment>
<evidence type="ECO:0000256" key="3">
    <source>
        <dbReference type="PIRNR" id="PIRNR001365"/>
    </source>
</evidence>
<dbReference type="RefSeq" id="WP_377000679.1">
    <property type="nucleotide sequence ID" value="NZ_JBHSLC010000122.1"/>
</dbReference>
<dbReference type="Gene3D" id="3.20.20.70">
    <property type="entry name" value="Aldolase class I"/>
    <property type="match status" value="1"/>
</dbReference>
<keyword evidence="5" id="KW-1185">Reference proteome</keyword>
<evidence type="ECO:0000256" key="2">
    <source>
        <dbReference type="ARBA" id="ARBA00023270"/>
    </source>
</evidence>
<dbReference type="PANTHER" id="PTHR12128:SF28">
    <property type="entry name" value="2-DEHYDRO-3-DEOXY-D-GLUCONATE ALDOLASE YAGE-RELATED"/>
    <property type="match status" value="1"/>
</dbReference>
<evidence type="ECO:0000313" key="5">
    <source>
        <dbReference type="Proteomes" id="UP001596166"/>
    </source>
</evidence>
<dbReference type="InterPro" id="IPR020625">
    <property type="entry name" value="Schiff_base-form_aldolases_AS"/>
</dbReference>
<dbReference type="InterPro" id="IPR002220">
    <property type="entry name" value="DapA-like"/>
</dbReference>
<reference evidence="5" key="1">
    <citation type="journal article" date="2019" name="Int. J. Syst. Evol. Microbiol.">
        <title>The Global Catalogue of Microorganisms (GCM) 10K type strain sequencing project: providing services to taxonomists for standard genome sequencing and annotation.</title>
        <authorList>
            <consortium name="The Broad Institute Genomics Platform"/>
            <consortium name="The Broad Institute Genome Sequencing Center for Infectious Disease"/>
            <person name="Wu L."/>
            <person name="Ma J."/>
        </authorList>
    </citation>
    <scope>NUCLEOTIDE SEQUENCE [LARGE SCALE GENOMIC DNA]</scope>
    <source>
        <strain evidence="5">CCUG 58760</strain>
    </source>
</reference>
<sequence length="318" mass="34021">MSSGVFRGIITPVPTIVQDDGQFDQAGMAVLIDRLLQSKVNGLLFLGSAGEFFQFPTQARKAISDFCVARVAGRRPCIVGTAACSTAEVIELGRHAGAIGADGVIVVNPYYAPLTEERLYTHYRTVAEAVELPVLLYNFPGMTGQDLSIELVARLARDCPTIVGIKDTVDCASHTRRLITEVKAARPDFLVFAGYDEYLINTLMLGGDGAIPATSNFAPEITCGLYDAFLAQDYGRTAELMKRLAVLSAIYNLDTPFAGVVKEAIRMTGSDISTGVVPPFTKPGQAIKDRLADVLVRSGVLPAPLAVPPKPERAEAAD</sequence>